<evidence type="ECO:0000256" key="1">
    <source>
        <dbReference type="SAM" id="MobiDB-lite"/>
    </source>
</evidence>
<accession>A0ABU9EMH1</accession>
<sequence>MRLEFPSPDGGIGRVGQLSWKAKSTLAMVLIGFRPLTGELVGLDEESQWFTLKLDDTWEFPSPDGGIGRVGHYNDSKIPTRREKRGVSVP</sequence>
<dbReference type="EMBL" id="JBBWYZ010000013">
    <property type="protein sequence ID" value="MEK9513149.1"/>
    <property type="molecule type" value="Genomic_DNA"/>
</dbReference>
<proteinExistence type="predicted"/>
<evidence type="ECO:0000313" key="3">
    <source>
        <dbReference type="Proteomes" id="UP001387447"/>
    </source>
</evidence>
<comment type="caution">
    <text evidence="2">The sequence shown here is derived from an EMBL/GenBank/DDBJ whole genome shotgun (WGS) entry which is preliminary data.</text>
</comment>
<name>A0ABU9EMH1_LIMFS</name>
<organism evidence="2 3">
    <name type="scientific">Limnospira fusiformis PMC 851.14</name>
    <dbReference type="NCBI Taxonomy" id="2219512"/>
    <lineage>
        <taxon>Bacteria</taxon>
        <taxon>Bacillati</taxon>
        <taxon>Cyanobacteriota</taxon>
        <taxon>Cyanophyceae</taxon>
        <taxon>Oscillatoriophycideae</taxon>
        <taxon>Oscillatoriales</taxon>
        <taxon>Sirenicapillariaceae</taxon>
        <taxon>Limnospira</taxon>
    </lineage>
</organism>
<keyword evidence="3" id="KW-1185">Reference proteome</keyword>
<feature type="region of interest" description="Disordered" evidence="1">
    <location>
        <begin position="69"/>
        <end position="90"/>
    </location>
</feature>
<reference evidence="2 3" key="1">
    <citation type="journal article" date="2024" name="Front. Microbiol.">
        <title>Transcriptomic insights into the dominance of two phototrophs throughout the water column of a tropical hypersaline-alkaline crater lake (Dziani Dzaha, Mayotte).</title>
        <authorList>
            <person name="Duperron S."/>
            <person name="Halary S."/>
            <person name="Bouly J.-P."/>
            <person name="Roussel T."/>
            <person name="Hugoni M."/>
            <person name="Bruto M."/>
            <person name="Oger P."/>
            <person name="Duval C."/>
            <person name="Woo A."/>
            <person name="Jezequiel D."/>
            <person name="Ader M."/>
            <person name="Leboulanger C."/>
            <person name="Agogue H."/>
            <person name="Grossi V."/>
            <person name="Trousselier M."/>
            <person name="Bernard C."/>
        </authorList>
    </citation>
    <scope>NUCLEOTIDE SEQUENCE [LARGE SCALE GENOMIC DNA]</scope>
    <source>
        <strain evidence="2 3">PMC 851.14</strain>
    </source>
</reference>
<evidence type="ECO:0000313" key="2">
    <source>
        <dbReference type="EMBL" id="MEK9513149.1"/>
    </source>
</evidence>
<dbReference type="Proteomes" id="UP001387447">
    <property type="component" value="Unassembled WGS sequence"/>
</dbReference>
<dbReference type="RefSeq" id="WP_315662865.1">
    <property type="nucleotide sequence ID" value="NZ_JBBWYZ010000013.1"/>
</dbReference>
<protein>
    <submittedName>
        <fullName evidence="2">Uncharacterized protein</fullName>
    </submittedName>
</protein>
<feature type="compositionally biased region" description="Basic and acidic residues" evidence="1">
    <location>
        <begin position="72"/>
        <end position="81"/>
    </location>
</feature>
<gene>
    <name evidence="2" type="ORF">AAEJ74_16125</name>
</gene>